<dbReference type="InterPro" id="IPR052165">
    <property type="entry name" value="Membrane_assoc_protease"/>
</dbReference>
<evidence type="ECO:0000256" key="4">
    <source>
        <dbReference type="ARBA" id="ARBA00023136"/>
    </source>
</evidence>
<proteinExistence type="predicted"/>
<feature type="transmembrane region" description="Helical" evidence="5">
    <location>
        <begin position="7"/>
        <end position="37"/>
    </location>
</feature>
<evidence type="ECO:0000256" key="1">
    <source>
        <dbReference type="ARBA" id="ARBA00004141"/>
    </source>
</evidence>
<reference evidence="7 8" key="1">
    <citation type="submission" date="2018-04" db="EMBL/GenBank/DDBJ databases">
        <title>Genomic Encyclopedia of Archaeal and Bacterial Type Strains, Phase II (KMG-II): from individual species to whole genera.</title>
        <authorList>
            <person name="Goeker M."/>
        </authorList>
    </citation>
    <scope>NUCLEOTIDE SEQUENCE [LARGE SCALE GENOMIC DNA]</scope>
    <source>
        <strain evidence="7 8">DSM 5822</strain>
    </source>
</reference>
<name>A0A2T5ISE0_9GAMM</name>
<dbReference type="Pfam" id="PF01957">
    <property type="entry name" value="NfeD"/>
    <property type="match status" value="1"/>
</dbReference>
<dbReference type="PANTHER" id="PTHR33507:SF3">
    <property type="entry name" value="INNER MEMBRANE PROTEIN YBBJ"/>
    <property type="match status" value="1"/>
</dbReference>
<accession>A0A2T5ISE0</accession>
<evidence type="ECO:0000313" key="7">
    <source>
        <dbReference type="EMBL" id="PTQ86742.1"/>
    </source>
</evidence>
<dbReference type="RefSeq" id="WP_107867037.1">
    <property type="nucleotide sequence ID" value="NZ_QAON01000032.1"/>
</dbReference>
<organism evidence="7 8">
    <name type="scientific">Agitococcus lubricus</name>
    <dbReference type="NCBI Taxonomy" id="1077255"/>
    <lineage>
        <taxon>Bacteria</taxon>
        <taxon>Pseudomonadati</taxon>
        <taxon>Pseudomonadota</taxon>
        <taxon>Gammaproteobacteria</taxon>
        <taxon>Moraxellales</taxon>
        <taxon>Moraxellaceae</taxon>
        <taxon>Agitococcus</taxon>
    </lineage>
</organism>
<dbReference type="InterPro" id="IPR002810">
    <property type="entry name" value="NfeD-like_C"/>
</dbReference>
<dbReference type="EMBL" id="QAON01000032">
    <property type="protein sequence ID" value="PTQ86742.1"/>
    <property type="molecule type" value="Genomic_DNA"/>
</dbReference>
<evidence type="ECO:0000259" key="6">
    <source>
        <dbReference type="Pfam" id="PF01957"/>
    </source>
</evidence>
<dbReference type="OrthoDB" id="5054at2"/>
<keyword evidence="4 5" id="KW-0472">Membrane</keyword>
<evidence type="ECO:0000313" key="8">
    <source>
        <dbReference type="Proteomes" id="UP000244223"/>
    </source>
</evidence>
<comment type="caution">
    <text evidence="7">The sequence shown here is derived from an EMBL/GenBank/DDBJ whole genome shotgun (WGS) entry which is preliminary data.</text>
</comment>
<protein>
    <recommendedName>
        <fullName evidence="6">NfeD-like C-terminal domain-containing protein</fullName>
    </recommendedName>
</protein>
<dbReference type="Proteomes" id="UP000244223">
    <property type="component" value="Unassembled WGS sequence"/>
</dbReference>
<comment type="subcellular location">
    <subcellularLocation>
        <location evidence="1">Membrane</location>
        <topology evidence="1">Multi-pass membrane protein</topology>
    </subcellularLocation>
</comment>
<evidence type="ECO:0000256" key="3">
    <source>
        <dbReference type="ARBA" id="ARBA00022989"/>
    </source>
</evidence>
<sequence length="143" mass="16018">MWQEPYAWWAAFGFLLLIIEMLSGTFFFLAIAAAAFLTTFVAVLSTDYLGQWVAFAGFSVMTLVLWYKFRPATHQHDAASSLNNRTRHLVGRQVILSEPIVNGVGRVNIDDSWWKASGADMPVGTHVKVMAVHDMILTVEKVI</sequence>
<dbReference type="Gene3D" id="2.40.50.140">
    <property type="entry name" value="Nucleic acid-binding proteins"/>
    <property type="match status" value="1"/>
</dbReference>
<evidence type="ECO:0000256" key="5">
    <source>
        <dbReference type="SAM" id="Phobius"/>
    </source>
</evidence>
<keyword evidence="3 5" id="KW-1133">Transmembrane helix</keyword>
<feature type="domain" description="NfeD-like C-terminal" evidence="6">
    <location>
        <begin position="89"/>
        <end position="141"/>
    </location>
</feature>
<gene>
    <name evidence="7" type="ORF">C8N29_1329</name>
</gene>
<dbReference type="InterPro" id="IPR012340">
    <property type="entry name" value="NA-bd_OB-fold"/>
</dbReference>
<evidence type="ECO:0000256" key="2">
    <source>
        <dbReference type="ARBA" id="ARBA00022692"/>
    </source>
</evidence>
<feature type="transmembrane region" description="Helical" evidence="5">
    <location>
        <begin position="49"/>
        <end position="67"/>
    </location>
</feature>
<dbReference type="AlphaFoldDB" id="A0A2T5ISE0"/>
<keyword evidence="8" id="KW-1185">Reference proteome</keyword>
<dbReference type="GO" id="GO:0005886">
    <property type="term" value="C:plasma membrane"/>
    <property type="evidence" value="ECO:0007669"/>
    <property type="project" value="TreeGrafter"/>
</dbReference>
<dbReference type="PANTHER" id="PTHR33507">
    <property type="entry name" value="INNER MEMBRANE PROTEIN YBBJ"/>
    <property type="match status" value="1"/>
</dbReference>
<keyword evidence="2 5" id="KW-0812">Transmembrane</keyword>